<evidence type="ECO:0000259" key="3">
    <source>
        <dbReference type="Pfam" id="PF03358"/>
    </source>
</evidence>
<comment type="caution">
    <text evidence="4">The sequence shown here is derived from an EMBL/GenBank/DDBJ whole genome shotgun (WGS) entry which is preliminary data.</text>
</comment>
<proteinExistence type="predicted"/>
<protein>
    <submittedName>
        <fullName evidence="4">Flavodoxin family protein</fullName>
    </submittedName>
</protein>
<evidence type="ECO:0000313" key="4">
    <source>
        <dbReference type="EMBL" id="MFC3034689.1"/>
    </source>
</evidence>
<dbReference type="RefSeq" id="WP_377128461.1">
    <property type="nucleotide sequence ID" value="NZ_JBHRSD010000047.1"/>
</dbReference>
<evidence type="ECO:0000313" key="5">
    <source>
        <dbReference type="Proteomes" id="UP001595453"/>
    </source>
</evidence>
<dbReference type="EMBL" id="JBHRSD010000047">
    <property type="protein sequence ID" value="MFC3034689.1"/>
    <property type="molecule type" value="Genomic_DNA"/>
</dbReference>
<dbReference type="PANTHER" id="PTHR43278">
    <property type="entry name" value="NAD(P)H-DEPENDENT FMN-CONTAINING OXIDOREDUCTASE YWQN-RELATED"/>
    <property type="match status" value="1"/>
</dbReference>
<dbReference type="Proteomes" id="UP001595453">
    <property type="component" value="Unassembled WGS sequence"/>
</dbReference>
<name>A0ABV7CPS1_9GAMM</name>
<sequence>MKSVILYSSAREFGNTAKASQQLATELNAELVYLDSFKVAPYSYEHRDKNDDFRGLLRYLMQFEHIVFASPVYWYSVTAPMKAFLDRITEFMDDEALKIELRALRGKHFSILSTSCSNTTPQCFIDVIQFTMQYLGMQLHTIKYGK</sequence>
<gene>
    <name evidence="4" type="ORF">ACFOEE_19475</name>
</gene>
<dbReference type="PANTHER" id="PTHR43278:SF4">
    <property type="entry name" value="NAD(P)H-DEPENDENT FMN-CONTAINING OXIDOREDUCTASE YWQN-RELATED"/>
    <property type="match status" value="1"/>
</dbReference>
<dbReference type="InterPro" id="IPR005025">
    <property type="entry name" value="FMN_Rdtase-like_dom"/>
</dbReference>
<dbReference type="SUPFAM" id="SSF52218">
    <property type="entry name" value="Flavoproteins"/>
    <property type="match status" value="1"/>
</dbReference>
<feature type="domain" description="NADPH-dependent FMN reductase-like" evidence="3">
    <location>
        <begin position="1"/>
        <end position="120"/>
    </location>
</feature>
<evidence type="ECO:0000256" key="1">
    <source>
        <dbReference type="ARBA" id="ARBA00022630"/>
    </source>
</evidence>
<dbReference type="InterPro" id="IPR051796">
    <property type="entry name" value="ISF_SsuE-like"/>
</dbReference>
<dbReference type="Gene3D" id="3.40.50.360">
    <property type="match status" value="1"/>
</dbReference>
<dbReference type="InterPro" id="IPR029039">
    <property type="entry name" value="Flavoprotein-like_sf"/>
</dbReference>
<keyword evidence="5" id="KW-1185">Reference proteome</keyword>
<evidence type="ECO:0000256" key="2">
    <source>
        <dbReference type="ARBA" id="ARBA00022643"/>
    </source>
</evidence>
<keyword evidence="2" id="KW-0288">FMN</keyword>
<reference evidence="5" key="1">
    <citation type="journal article" date="2019" name="Int. J. Syst. Evol. Microbiol.">
        <title>The Global Catalogue of Microorganisms (GCM) 10K type strain sequencing project: providing services to taxonomists for standard genome sequencing and annotation.</title>
        <authorList>
            <consortium name="The Broad Institute Genomics Platform"/>
            <consortium name="The Broad Institute Genome Sequencing Center for Infectious Disease"/>
            <person name="Wu L."/>
            <person name="Ma J."/>
        </authorList>
    </citation>
    <scope>NUCLEOTIDE SEQUENCE [LARGE SCALE GENOMIC DNA]</scope>
    <source>
        <strain evidence="5">KCTC 42730</strain>
    </source>
</reference>
<accession>A0ABV7CPS1</accession>
<organism evidence="4 5">
    <name type="scientific">Pseudoalteromonas fenneropenaei</name>
    <dbReference type="NCBI Taxonomy" id="1737459"/>
    <lineage>
        <taxon>Bacteria</taxon>
        <taxon>Pseudomonadati</taxon>
        <taxon>Pseudomonadota</taxon>
        <taxon>Gammaproteobacteria</taxon>
        <taxon>Alteromonadales</taxon>
        <taxon>Pseudoalteromonadaceae</taxon>
        <taxon>Pseudoalteromonas</taxon>
    </lineage>
</organism>
<dbReference type="Pfam" id="PF03358">
    <property type="entry name" value="FMN_red"/>
    <property type="match status" value="1"/>
</dbReference>
<keyword evidence="1" id="KW-0285">Flavoprotein</keyword>